<sequence>MAIVLGIDGGGTGTQAVVADVHGTVYAEVTVGPTNPNAVSREQLKATASHMFNQLKEQNGEAFDQVELVFAGMSGSGDSEKSRLVESVFAECLPNRHVIVANDAINALYAGTYGEPGIVQIAGTGSITYGINEEGKASRIGGWGYLFGDEGSGYAIGEAALRKVFHTHDRKTDAYNLVDQVSAYFQVDVVPDLVPAVYESSSPREKIASLSRVVFEAYDEKDPHATQIVEQAADDLARSINTMLNEHFQQHQTVILAGGLFKREDVLPELLKRRIPSSSRLSVLKREPVMGAIDAALKQLGG</sequence>
<name>A0A511W684_9BACI</name>
<comment type="caution">
    <text evidence="2">The sequence shown here is derived from an EMBL/GenBank/DDBJ whole genome shotgun (WGS) entry which is preliminary data.</text>
</comment>
<dbReference type="CDD" id="cd24007">
    <property type="entry name" value="ASKHA_NBD_eukNAGK-like"/>
    <property type="match status" value="1"/>
</dbReference>
<feature type="domain" description="ATPase BadF/BadG/BcrA/BcrD type" evidence="1">
    <location>
        <begin position="5"/>
        <end position="296"/>
    </location>
</feature>
<dbReference type="InterPro" id="IPR002731">
    <property type="entry name" value="ATPase_BadF"/>
</dbReference>
<protein>
    <submittedName>
        <fullName evidence="2">N-acetylmuramic acid/N-acetylglucosamine kinase</fullName>
    </submittedName>
</protein>
<dbReference type="AlphaFoldDB" id="A0A511W684"/>
<evidence type="ECO:0000259" key="1">
    <source>
        <dbReference type="Pfam" id="PF01869"/>
    </source>
</evidence>
<dbReference type="InterPro" id="IPR052519">
    <property type="entry name" value="Euk-type_GlcNAc_Kinase"/>
</dbReference>
<accession>A0A511W684</accession>
<keyword evidence="3" id="KW-1185">Reference proteome</keyword>
<dbReference type="SUPFAM" id="SSF53067">
    <property type="entry name" value="Actin-like ATPase domain"/>
    <property type="match status" value="2"/>
</dbReference>
<gene>
    <name evidence="2" type="primary">murK</name>
    <name evidence="2" type="ORF">AHA02nite_23860</name>
</gene>
<organism evidence="2 3">
    <name type="scientific">Alkalibacillus haloalkaliphilus</name>
    <dbReference type="NCBI Taxonomy" id="94136"/>
    <lineage>
        <taxon>Bacteria</taxon>
        <taxon>Bacillati</taxon>
        <taxon>Bacillota</taxon>
        <taxon>Bacilli</taxon>
        <taxon>Bacillales</taxon>
        <taxon>Bacillaceae</taxon>
        <taxon>Alkalibacillus</taxon>
    </lineage>
</organism>
<evidence type="ECO:0000313" key="3">
    <source>
        <dbReference type="Proteomes" id="UP000321440"/>
    </source>
</evidence>
<dbReference type="InterPro" id="IPR043129">
    <property type="entry name" value="ATPase_NBD"/>
</dbReference>
<dbReference type="RefSeq" id="WP_146817567.1">
    <property type="nucleotide sequence ID" value="NZ_BJYA01000017.1"/>
</dbReference>
<dbReference type="PANTHER" id="PTHR43190">
    <property type="entry name" value="N-ACETYL-D-GLUCOSAMINE KINASE"/>
    <property type="match status" value="1"/>
</dbReference>
<dbReference type="Pfam" id="PF01869">
    <property type="entry name" value="BcrAD_BadFG"/>
    <property type="match status" value="1"/>
</dbReference>
<evidence type="ECO:0000313" key="2">
    <source>
        <dbReference type="EMBL" id="GEN46610.1"/>
    </source>
</evidence>
<reference evidence="2 3" key="1">
    <citation type="submission" date="2019-07" db="EMBL/GenBank/DDBJ databases">
        <title>Whole genome shotgun sequence of Alkalibacillus haloalkaliphilus NBRC 103110.</title>
        <authorList>
            <person name="Hosoyama A."/>
            <person name="Uohara A."/>
            <person name="Ohji S."/>
            <person name="Ichikawa N."/>
        </authorList>
    </citation>
    <scope>NUCLEOTIDE SEQUENCE [LARGE SCALE GENOMIC DNA]</scope>
    <source>
        <strain evidence="2 3">NBRC 103110</strain>
    </source>
</reference>
<dbReference type="GO" id="GO:0016301">
    <property type="term" value="F:kinase activity"/>
    <property type="evidence" value="ECO:0007669"/>
    <property type="project" value="UniProtKB-KW"/>
</dbReference>
<proteinExistence type="predicted"/>
<dbReference type="Proteomes" id="UP000321440">
    <property type="component" value="Unassembled WGS sequence"/>
</dbReference>
<dbReference type="EMBL" id="BJYA01000017">
    <property type="protein sequence ID" value="GEN46610.1"/>
    <property type="molecule type" value="Genomic_DNA"/>
</dbReference>
<dbReference type="OrthoDB" id="9772633at2"/>
<keyword evidence="2" id="KW-0418">Kinase</keyword>
<keyword evidence="2" id="KW-0808">Transferase</keyword>
<dbReference type="Gene3D" id="3.30.420.40">
    <property type="match status" value="2"/>
</dbReference>
<dbReference type="PANTHER" id="PTHR43190:SF3">
    <property type="entry name" value="N-ACETYL-D-GLUCOSAMINE KINASE"/>
    <property type="match status" value="1"/>
</dbReference>